<name>A0A4Y2JCV7_ARAVE</name>
<keyword evidence="2" id="KW-1185">Reference proteome</keyword>
<evidence type="ECO:0000313" key="1">
    <source>
        <dbReference type="EMBL" id="GBM87072.1"/>
    </source>
</evidence>
<reference evidence="1 2" key="1">
    <citation type="journal article" date="2019" name="Sci. Rep.">
        <title>Orb-weaving spider Araneus ventricosus genome elucidates the spidroin gene catalogue.</title>
        <authorList>
            <person name="Kono N."/>
            <person name="Nakamura H."/>
            <person name="Ohtoshi R."/>
            <person name="Moran D.A.P."/>
            <person name="Shinohara A."/>
            <person name="Yoshida Y."/>
            <person name="Fujiwara M."/>
            <person name="Mori M."/>
            <person name="Tomita M."/>
            <person name="Arakawa K."/>
        </authorList>
    </citation>
    <scope>NUCLEOTIDE SEQUENCE [LARGE SCALE GENOMIC DNA]</scope>
</reference>
<dbReference type="Proteomes" id="UP000499080">
    <property type="component" value="Unassembled WGS sequence"/>
</dbReference>
<proteinExistence type="predicted"/>
<comment type="caution">
    <text evidence="1">The sequence shown here is derived from an EMBL/GenBank/DDBJ whole genome shotgun (WGS) entry which is preliminary data.</text>
</comment>
<evidence type="ECO:0000313" key="2">
    <source>
        <dbReference type="Proteomes" id="UP000499080"/>
    </source>
</evidence>
<dbReference type="AlphaFoldDB" id="A0A4Y2JCV7"/>
<dbReference type="EMBL" id="BGPR01109777">
    <property type="protein sequence ID" value="GBM87072.1"/>
    <property type="molecule type" value="Genomic_DNA"/>
</dbReference>
<protein>
    <submittedName>
        <fullName evidence="1">Uncharacterized protein</fullName>
    </submittedName>
</protein>
<accession>A0A4Y2JCV7</accession>
<sequence length="80" mass="8150">MTAAAIVSSTEAGVQVANHLATAQPLPKEVHAITGGGAQSSTITIPTREASSCLLTIPIPEMAPFQTNLLSPLALLKDVS</sequence>
<gene>
    <name evidence="1" type="ORF">AVEN_16150_1</name>
</gene>
<organism evidence="1 2">
    <name type="scientific">Araneus ventricosus</name>
    <name type="common">Orbweaver spider</name>
    <name type="synonym">Epeira ventricosa</name>
    <dbReference type="NCBI Taxonomy" id="182803"/>
    <lineage>
        <taxon>Eukaryota</taxon>
        <taxon>Metazoa</taxon>
        <taxon>Ecdysozoa</taxon>
        <taxon>Arthropoda</taxon>
        <taxon>Chelicerata</taxon>
        <taxon>Arachnida</taxon>
        <taxon>Araneae</taxon>
        <taxon>Araneomorphae</taxon>
        <taxon>Entelegynae</taxon>
        <taxon>Araneoidea</taxon>
        <taxon>Araneidae</taxon>
        <taxon>Araneus</taxon>
    </lineage>
</organism>